<name>A0AAU9CZ09_9BACT</name>
<dbReference type="InterPro" id="IPR041667">
    <property type="entry name" value="Cupin_8"/>
</dbReference>
<organism evidence="2 3">
    <name type="scientific">Fulvitalea axinellae</name>
    <dbReference type="NCBI Taxonomy" id="1182444"/>
    <lineage>
        <taxon>Bacteria</taxon>
        <taxon>Pseudomonadati</taxon>
        <taxon>Bacteroidota</taxon>
        <taxon>Cytophagia</taxon>
        <taxon>Cytophagales</taxon>
        <taxon>Persicobacteraceae</taxon>
        <taxon>Fulvitalea</taxon>
    </lineage>
</organism>
<dbReference type="SUPFAM" id="SSF51197">
    <property type="entry name" value="Clavaminate synthase-like"/>
    <property type="match status" value="1"/>
</dbReference>
<dbReference type="Pfam" id="PF13621">
    <property type="entry name" value="Cupin_8"/>
    <property type="match status" value="1"/>
</dbReference>
<protein>
    <recommendedName>
        <fullName evidence="1">JmjC domain-containing protein</fullName>
    </recommendedName>
</protein>
<dbReference type="SMART" id="SM00558">
    <property type="entry name" value="JmjC"/>
    <property type="match status" value="1"/>
</dbReference>
<gene>
    <name evidence="2" type="ORF">FUAX_46290</name>
</gene>
<dbReference type="InterPro" id="IPR003347">
    <property type="entry name" value="JmjC_dom"/>
</dbReference>
<evidence type="ECO:0000313" key="2">
    <source>
        <dbReference type="EMBL" id="BDD12197.1"/>
    </source>
</evidence>
<dbReference type="Proteomes" id="UP001348817">
    <property type="component" value="Plasmid pFA3"/>
</dbReference>
<dbReference type="RefSeq" id="WP_338395340.1">
    <property type="nucleotide sequence ID" value="NZ_AP025317.1"/>
</dbReference>
<accession>A0AAU9CZ09</accession>
<feature type="domain" description="JmjC" evidence="1">
    <location>
        <begin position="81"/>
        <end position="263"/>
    </location>
</feature>
<sequence>MSISFKPLTVEHDISKEEFQRKYMEPSRPVVLRNLSKKWDAREKWNWEYLKNRVGDMTVPLYDGSKVDASKKVNEPASHMAFSEYLDLIQREPTDLRIFLFNIFQYVPDLCADFGSPELMDGFLDKYPMMFFGGAGSSVFIHFDIDMSHVFHTQFQGRKKALLFTPDSSKKLYHVPLSVHNIEDIDMENPDFDKYPALKGLNGLEATLLPGDTLYMPPGWWHFMKYLDGGFGLSQRAFDPSYLCRLHGLFNLTVVRHTDNLGRKLFGPKWIKFKENLAMRRSIA</sequence>
<evidence type="ECO:0000313" key="3">
    <source>
        <dbReference type="Proteomes" id="UP001348817"/>
    </source>
</evidence>
<dbReference type="Gene3D" id="2.60.120.650">
    <property type="entry name" value="Cupin"/>
    <property type="match status" value="1"/>
</dbReference>
<keyword evidence="2" id="KW-0614">Plasmid</keyword>
<evidence type="ECO:0000259" key="1">
    <source>
        <dbReference type="PROSITE" id="PS51184"/>
    </source>
</evidence>
<dbReference type="KEGG" id="fax:FUAX_46290"/>
<proteinExistence type="predicted"/>
<dbReference type="PANTHER" id="PTHR12461">
    <property type="entry name" value="HYPOXIA-INDUCIBLE FACTOR 1 ALPHA INHIBITOR-RELATED"/>
    <property type="match status" value="1"/>
</dbReference>
<dbReference type="EMBL" id="AP025317">
    <property type="protein sequence ID" value="BDD12197.1"/>
    <property type="molecule type" value="Genomic_DNA"/>
</dbReference>
<dbReference type="AlphaFoldDB" id="A0AAU9CZ09"/>
<dbReference type="PROSITE" id="PS51184">
    <property type="entry name" value="JMJC"/>
    <property type="match status" value="1"/>
</dbReference>
<reference evidence="2 3" key="1">
    <citation type="submission" date="2021-12" db="EMBL/GenBank/DDBJ databases">
        <title>Genome sequencing of bacteria with rrn-lacking chromosome and rrn-plasmid.</title>
        <authorList>
            <person name="Anda M."/>
            <person name="Iwasaki W."/>
        </authorList>
    </citation>
    <scope>NUCLEOTIDE SEQUENCE [LARGE SCALE GENOMIC DNA]</scope>
    <source>
        <strain evidence="2 3">DSM 100852</strain>
        <plasmid evidence="2 3">pFA3</plasmid>
    </source>
</reference>
<keyword evidence="3" id="KW-1185">Reference proteome</keyword>
<geneLocation type="plasmid" evidence="2 3">
    <name>pFA3</name>
</geneLocation>
<dbReference type="PANTHER" id="PTHR12461:SF105">
    <property type="entry name" value="HYPOXIA-INDUCIBLE FACTOR 1-ALPHA INHIBITOR"/>
    <property type="match status" value="1"/>
</dbReference>